<evidence type="ECO:0000256" key="1">
    <source>
        <dbReference type="SAM" id="MobiDB-lite"/>
    </source>
</evidence>
<reference evidence="2" key="2">
    <citation type="submission" date="2022-10" db="EMBL/GenBank/DDBJ databases">
        <authorList>
            <person name="Kostovova I."/>
            <person name="Moravkova M."/>
            <person name="Pechar R."/>
        </authorList>
    </citation>
    <scope>NUCLEOTIDE SEQUENCE</scope>
    <source>
        <strain evidence="2">M490A</strain>
    </source>
</reference>
<comment type="caution">
    <text evidence="2">The sequence shown here is derived from an EMBL/GenBank/DDBJ whole genome shotgun (WGS) entry which is preliminary data.</text>
</comment>
<organism evidence="2 3">
    <name type="scientific">Lactobacillus amylovorus</name>
    <dbReference type="NCBI Taxonomy" id="1604"/>
    <lineage>
        <taxon>Bacteria</taxon>
        <taxon>Bacillati</taxon>
        <taxon>Bacillota</taxon>
        <taxon>Bacilli</taxon>
        <taxon>Lactobacillales</taxon>
        <taxon>Lactobacillaceae</taxon>
        <taxon>Lactobacillus</taxon>
    </lineage>
</organism>
<accession>A0A9X3W427</accession>
<evidence type="ECO:0000313" key="2">
    <source>
        <dbReference type="EMBL" id="MDB6257684.1"/>
    </source>
</evidence>
<protein>
    <submittedName>
        <fullName evidence="2">Uncharacterized protein</fullName>
    </submittedName>
</protein>
<feature type="region of interest" description="Disordered" evidence="1">
    <location>
        <begin position="44"/>
        <end position="73"/>
    </location>
</feature>
<proteinExistence type="predicted"/>
<reference evidence="2" key="1">
    <citation type="journal article" date="2022" name="Microorganisms">
        <title>Antibiotic Susceptibility, Resistance Gene Determinants and Corresponding Genomic Regions in Lactobacillus amylovorus Isolates Derived from Wild Boars and Domestic Pigs.</title>
        <authorList>
            <person name="Moravkova M."/>
            <person name="Kostovova I."/>
            <person name="Kavanova K."/>
            <person name="Pechar R."/>
            <person name="Stanek S."/>
            <person name="Brychta A."/>
            <person name="Zeman M."/>
            <person name="Kubasova T."/>
        </authorList>
    </citation>
    <scope>NUCLEOTIDE SEQUENCE</scope>
    <source>
        <strain evidence="2">M490A</strain>
    </source>
</reference>
<dbReference type="AlphaFoldDB" id="A0A9X3W427"/>
<sequence length="315" mass="37585">MGAILVILFVIMIVLLIRNHGFKKRIEELSNKNEKLNEKNKILAKENKRLNKTKAQKQSSVSKKDKPADNKGHIDIPVRVTMHYDDSNEYQSDPKVTYDDSYWREQNPEQAALLDKYNLIQSARPDYRNRFGRPLDYPKYTDKYDTNTGFTLRELLLLVWWGKVKKGRLTSARIPHYFIYEYNLNVRKVTQKFIDKGWLTEKNGRYILSKEAKQVVDFYGDLWEMHQADGFPICLDKDFTKWNHGKMLITFYKDEIEFQHKLIKFYKKLKSFYENNSKFFIDKQMQDNHIQSVDESILDSQSEIERNEKLIKALE</sequence>
<gene>
    <name evidence="2" type="ORF">ODU72_03165</name>
</gene>
<dbReference type="EMBL" id="JAOTGY010000004">
    <property type="protein sequence ID" value="MDB6257684.1"/>
    <property type="molecule type" value="Genomic_DNA"/>
</dbReference>
<dbReference type="Proteomes" id="UP001141981">
    <property type="component" value="Unassembled WGS sequence"/>
</dbReference>
<name>A0A9X3W427_LACAM</name>
<dbReference type="RefSeq" id="WP_271863866.1">
    <property type="nucleotide sequence ID" value="NZ_JAOTGR010000001.1"/>
</dbReference>
<evidence type="ECO:0000313" key="3">
    <source>
        <dbReference type="Proteomes" id="UP001141981"/>
    </source>
</evidence>
<feature type="compositionally biased region" description="Basic and acidic residues" evidence="1">
    <location>
        <begin position="62"/>
        <end position="73"/>
    </location>
</feature>